<dbReference type="Proteomes" id="UP001175211">
    <property type="component" value="Unassembled WGS sequence"/>
</dbReference>
<dbReference type="AlphaFoldDB" id="A0AA39TRR9"/>
<feature type="region of interest" description="Disordered" evidence="1">
    <location>
        <begin position="717"/>
        <end position="767"/>
    </location>
</feature>
<dbReference type="PANTHER" id="PTHR33096">
    <property type="entry name" value="CXC2 DOMAIN-CONTAINING PROTEIN"/>
    <property type="match status" value="1"/>
</dbReference>
<organism evidence="2 3">
    <name type="scientific">Armillaria tabescens</name>
    <name type="common">Ringless honey mushroom</name>
    <name type="synonym">Agaricus tabescens</name>
    <dbReference type="NCBI Taxonomy" id="1929756"/>
    <lineage>
        <taxon>Eukaryota</taxon>
        <taxon>Fungi</taxon>
        <taxon>Dikarya</taxon>
        <taxon>Basidiomycota</taxon>
        <taxon>Agaricomycotina</taxon>
        <taxon>Agaricomycetes</taxon>
        <taxon>Agaricomycetidae</taxon>
        <taxon>Agaricales</taxon>
        <taxon>Marasmiineae</taxon>
        <taxon>Physalacriaceae</taxon>
        <taxon>Desarmillaria</taxon>
    </lineage>
</organism>
<comment type="caution">
    <text evidence="2">The sequence shown here is derived from an EMBL/GenBank/DDBJ whole genome shotgun (WGS) entry which is preliminary data.</text>
</comment>
<feature type="compositionally biased region" description="Acidic residues" evidence="1">
    <location>
        <begin position="752"/>
        <end position="767"/>
    </location>
</feature>
<dbReference type="RefSeq" id="XP_060333407.1">
    <property type="nucleotide sequence ID" value="XM_060467344.1"/>
</dbReference>
<reference evidence="2" key="1">
    <citation type="submission" date="2023-06" db="EMBL/GenBank/DDBJ databases">
        <authorList>
            <consortium name="Lawrence Berkeley National Laboratory"/>
            <person name="Ahrendt S."/>
            <person name="Sahu N."/>
            <person name="Indic B."/>
            <person name="Wong-Bajracharya J."/>
            <person name="Merenyi Z."/>
            <person name="Ke H.-M."/>
            <person name="Monk M."/>
            <person name="Kocsube S."/>
            <person name="Drula E."/>
            <person name="Lipzen A."/>
            <person name="Balint B."/>
            <person name="Henrissat B."/>
            <person name="Andreopoulos B."/>
            <person name="Martin F.M."/>
            <person name="Harder C.B."/>
            <person name="Rigling D."/>
            <person name="Ford K.L."/>
            <person name="Foster G.D."/>
            <person name="Pangilinan J."/>
            <person name="Papanicolaou A."/>
            <person name="Barry K."/>
            <person name="LaButti K."/>
            <person name="Viragh M."/>
            <person name="Koriabine M."/>
            <person name="Yan M."/>
            <person name="Riley R."/>
            <person name="Champramary S."/>
            <person name="Plett K.L."/>
            <person name="Tsai I.J."/>
            <person name="Slot J."/>
            <person name="Sipos G."/>
            <person name="Plett J."/>
            <person name="Nagy L.G."/>
            <person name="Grigoriev I.V."/>
        </authorList>
    </citation>
    <scope>NUCLEOTIDE SEQUENCE</scope>
    <source>
        <strain evidence="2">CCBAS 213</strain>
    </source>
</reference>
<dbReference type="Pfam" id="PF18758">
    <property type="entry name" value="KDZ"/>
    <property type="match status" value="1"/>
</dbReference>
<evidence type="ECO:0008006" key="4">
    <source>
        <dbReference type="Google" id="ProtNLM"/>
    </source>
</evidence>
<evidence type="ECO:0000313" key="2">
    <source>
        <dbReference type="EMBL" id="KAK0461669.1"/>
    </source>
</evidence>
<dbReference type="GeneID" id="85350892"/>
<evidence type="ECO:0000256" key="1">
    <source>
        <dbReference type="SAM" id="MobiDB-lite"/>
    </source>
</evidence>
<proteinExistence type="predicted"/>
<accession>A0AA39TRR9</accession>
<protein>
    <recommendedName>
        <fullName evidence="4">CxC2-like cysteine cluster KDZ transposase-associated domain-containing protein</fullName>
    </recommendedName>
</protein>
<feature type="compositionally biased region" description="Basic and acidic residues" evidence="1">
    <location>
        <begin position="738"/>
        <end position="751"/>
    </location>
</feature>
<sequence>MLKIDNTVVAAMVRHGLLPCAPYTPRVVITIKTMETFHLCHLQCPQFSVQAFVRALCDLHQSPCHSHLQEQFRICYDVYIEILCQVDQRVMNALSRDEPDWRLRNCYPACTFTVKDEPALEFKMLLAIDGNNLLRRLSENSTESASEEMGDSFAMNHTEPARRARIDLREVSGWGNYYVSRAHVEEFSKEAIGEILTTDTDPENPMEPSPCTERWANMVNDLTSRMWGIYDETGIFLSVCRHGFVLLVADMIKSGELAKYPLAIIDKLIDVLGDKLGVGYDVGCKFGTTINRSPIGPKARLHHYRSLVGLFHGHAHNRRCQLCNLGTYILGMGLEDLETCERWFSKSNSLASSTRHMSAYHRRLAIIMYMHHVDRNDAYENLSKFLCSNYKQALKIIKEIPALVQTMDVLGIESQSEFDKWLQEEKEYLNGLTKEPEFETCAMEYYSQLVEFYMLEAKLAKTRVEHSDIITPETFTQSRDKTSRKETARRHLIEKTRKQLQNVQHMELLLNIGGEHERWAPGMAAWESAQTLVRTRDYRRCLNNLEALVVSRIFELTKMNMSKTGKSYLILRSKTIQVALTKYNAAAKAMSPPRPPLQWDQVVEYAFLANFDLLRNAREDIIKKPWANPNGRAAMDGYFKLQRAYEEIDRLNVEIKRVVTFIRHEDIYLCQREQELSSTDPMLAFQIARYRQQWSRFDDLHMKRFSALSGEPGFTGSIVPGELSEPRSGFGNGIGFNDKSDKSIHRNKESVDEGESENDDGSEVDEEAIQIYTAIGE</sequence>
<keyword evidence="3" id="KW-1185">Reference proteome</keyword>
<dbReference type="EMBL" id="JAUEPS010000010">
    <property type="protein sequence ID" value="KAK0461669.1"/>
    <property type="molecule type" value="Genomic_DNA"/>
</dbReference>
<dbReference type="PANTHER" id="PTHR33096:SF1">
    <property type="entry name" value="CXC1-LIKE CYSTEINE CLUSTER ASSOCIATED WITH KDZ TRANSPOSASES DOMAIN-CONTAINING PROTEIN"/>
    <property type="match status" value="1"/>
</dbReference>
<dbReference type="InterPro" id="IPR040521">
    <property type="entry name" value="KDZ"/>
</dbReference>
<evidence type="ECO:0000313" key="3">
    <source>
        <dbReference type="Proteomes" id="UP001175211"/>
    </source>
</evidence>
<gene>
    <name evidence="2" type="ORF">EV420DRAFT_1266632</name>
</gene>
<name>A0AA39TRR9_ARMTA</name>